<feature type="transmembrane region" description="Helical" evidence="1">
    <location>
        <begin position="72"/>
        <end position="90"/>
    </location>
</feature>
<dbReference type="RefSeq" id="WP_235291382.1">
    <property type="nucleotide sequence ID" value="NZ_BSOH01000014.1"/>
</dbReference>
<protein>
    <submittedName>
        <fullName evidence="2">Uncharacterized protein</fullName>
    </submittedName>
</protein>
<sequence length="195" mass="22281">MTTDEKIQAYLDGELSGNSLVAFESELATNKMLKERYDNYLLARELSKGLLEIDMRETLENESRRSFSLSKWIWLIVALGVGALAIYFFSASSQGNNELFAEVYTEPIWPITRGSMDSLSSAIAEWKNSDDLDKATSQIKSINTLDLTTRNYWLTEVFLNAGERDSALFYLPSLSEDHIKYKRVQKIKTWIALPE</sequence>
<keyword evidence="1" id="KW-0812">Transmembrane</keyword>
<organism evidence="2 3">
    <name type="scientific">Portibacter lacus</name>
    <dbReference type="NCBI Taxonomy" id="1099794"/>
    <lineage>
        <taxon>Bacteria</taxon>
        <taxon>Pseudomonadati</taxon>
        <taxon>Bacteroidota</taxon>
        <taxon>Saprospiria</taxon>
        <taxon>Saprospirales</taxon>
        <taxon>Haliscomenobacteraceae</taxon>
        <taxon>Portibacter</taxon>
    </lineage>
</organism>
<keyword evidence="3" id="KW-1185">Reference proteome</keyword>
<dbReference type="EMBL" id="BSOH01000014">
    <property type="protein sequence ID" value="GLR17713.1"/>
    <property type="molecule type" value="Genomic_DNA"/>
</dbReference>
<comment type="caution">
    <text evidence="2">The sequence shown here is derived from an EMBL/GenBank/DDBJ whole genome shotgun (WGS) entry which is preliminary data.</text>
</comment>
<dbReference type="AlphaFoldDB" id="A0AA37WE91"/>
<reference evidence="2" key="2">
    <citation type="submission" date="2023-01" db="EMBL/GenBank/DDBJ databases">
        <title>Draft genome sequence of Portibacter lacus strain NBRC 108769.</title>
        <authorList>
            <person name="Sun Q."/>
            <person name="Mori K."/>
        </authorList>
    </citation>
    <scope>NUCLEOTIDE SEQUENCE</scope>
    <source>
        <strain evidence="2">NBRC 108769</strain>
    </source>
</reference>
<keyword evidence="1" id="KW-0472">Membrane</keyword>
<dbReference type="Proteomes" id="UP001156666">
    <property type="component" value="Unassembled WGS sequence"/>
</dbReference>
<name>A0AA37WE91_9BACT</name>
<reference evidence="2" key="1">
    <citation type="journal article" date="2014" name="Int. J. Syst. Evol. Microbiol.">
        <title>Complete genome sequence of Corynebacterium casei LMG S-19264T (=DSM 44701T), isolated from a smear-ripened cheese.</title>
        <authorList>
            <consortium name="US DOE Joint Genome Institute (JGI-PGF)"/>
            <person name="Walter F."/>
            <person name="Albersmeier A."/>
            <person name="Kalinowski J."/>
            <person name="Ruckert C."/>
        </authorList>
    </citation>
    <scope>NUCLEOTIDE SEQUENCE</scope>
    <source>
        <strain evidence="2">NBRC 108769</strain>
    </source>
</reference>
<gene>
    <name evidence="2" type="ORF">GCM10007940_23280</name>
</gene>
<evidence type="ECO:0000313" key="2">
    <source>
        <dbReference type="EMBL" id="GLR17713.1"/>
    </source>
</evidence>
<proteinExistence type="predicted"/>
<evidence type="ECO:0000313" key="3">
    <source>
        <dbReference type="Proteomes" id="UP001156666"/>
    </source>
</evidence>
<evidence type="ECO:0000256" key="1">
    <source>
        <dbReference type="SAM" id="Phobius"/>
    </source>
</evidence>
<accession>A0AA37WE91</accession>
<keyword evidence="1" id="KW-1133">Transmembrane helix</keyword>